<proteinExistence type="predicted"/>
<sequence length="74" mass="8263">MYSKIPVIASNVLKQGVKSNIIKPNVNSTLFKPSVSFKQRAENLEKATRGFEEASNKLKALLDEVEELSNPFQP</sequence>
<evidence type="ECO:0000313" key="1">
    <source>
        <dbReference type="EMBL" id="KTD59563.1"/>
    </source>
</evidence>
<dbReference type="AlphaFoldDB" id="A0A0W0YRL8"/>
<reference evidence="1 2" key="1">
    <citation type="submission" date="2015-11" db="EMBL/GenBank/DDBJ databases">
        <title>Genomic analysis of 38 Legionella species identifies large and diverse effector repertoires.</title>
        <authorList>
            <person name="Burstein D."/>
            <person name="Amaro F."/>
            <person name="Zusman T."/>
            <person name="Lifshitz Z."/>
            <person name="Cohen O."/>
            <person name="Gilbert J.A."/>
            <person name="Pupko T."/>
            <person name="Shuman H.A."/>
            <person name="Segal G."/>
        </authorList>
    </citation>
    <scope>NUCLEOTIDE SEQUENCE [LARGE SCALE GENOMIC DNA]</scope>
    <source>
        <strain evidence="1 2">SC-63-C7</strain>
    </source>
</reference>
<gene>
    <name evidence="1" type="ORF">Lsan_2154</name>
</gene>
<accession>A0A0W0YRL8</accession>
<organism evidence="1 2">
    <name type="scientific">Legionella santicrucis</name>
    <dbReference type="NCBI Taxonomy" id="45074"/>
    <lineage>
        <taxon>Bacteria</taxon>
        <taxon>Pseudomonadati</taxon>
        <taxon>Pseudomonadota</taxon>
        <taxon>Gammaproteobacteria</taxon>
        <taxon>Legionellales</taxon>
        <taxon>Legionellaceae</taxon>
        <taxon>Legionella</taxon>
    </lineage>
</organism>
<dbReference type="PATRIC" id="fig|45074.5.peg.2304"/>
<name>A0A0W0YRL8_9GAMM</name>
<comment type="caution">
    <text evidence="1">The sequence shown here is derived from an EMBL/GenBank/DDBJ whole genome shotgun (WGS) entry which is preliminary data.</text>
</comment>
<dbReference type="EMBL" id="LNYU01000053">
    <property type="protein sequence ID" value="KTD59563.1"/>
    <property type="molecule type" value="Genomic_DNA"/>
</dbReference>
<dbReference type="STRING" id="45074.Lsan_2154"/>
<protein>
    <submittedName>
        <fullName evidence="1">Uncharacterized protein</fullName>
    </submittedName>
</protein>
<dbReference type="RefSeq" id="WP_058514413.1">
    <property type="nucleotide sequence ID" value="NZ_CAAAIH010000037.1"/>
</dbReference>
<keyword evidence="2" id="KW-1185">Reference proteome</keyword>
<dbReference type="Proteomes" id="UP000054703">
    <property type="component" value="Unassembled WGS sequence"/>
</dbReference>
<evidence type="ECO:0000313" key="2">
    <source>
        <dbReference type="Proteomes" id="UP000054703"/>
    </source>
</evidence>